<protein>
    <submittedName>
        <fullName evidence="1">Uncharacterized protein</fullName>
    </submittedName>
</protein>
<dbReference type="EMBL" id="BLXT01000512">
    <property type="protein sequence ID" value="GFN77891.1"/>
    <property type="molecule type" value="Genomic_DNA"/>
</dbReference>
<sequence length="121" mass="13515">MEEAHAFKEGKYLDLTKELKKDGYEAKKNHHLIVSHFSSIKHVCLSRIKGGVPFGGQECPLQPMGIQEGTETDEFLRFESENVASPGTKIAHNQHSQVYNFCRGGVPERLDPALCVCILCD</sequence>
<comment type="caution">
    <text evidence="1">The sequence shown here is derived from an EMBL/GenBank/DDBJ whole genome shotgun (WGS) entry which is preliminary data.</text>
</comment>
<evidence type="ECO:0000313" key="2">
    <source>
        <dbReference type="Proteomes" id="UP000735302"/>
    </source>
</evidence>
<evidence type="ECO:0000313" key="1">
    <source>
        <dbReference type="EMBL" id="GFN77891.1"/>
    </source>
</evidence>
<keyword evidence="2" id="KW-1185">Reference proteome</keyword>
<reference evidence="1 2" key="1">
    <citation type="journal article" date="2021" name="Elife">
        <title>Chloroplast acquisition without the gene transfer in kleptoplastic sea slugs, Plakobranchus ocellatus.</title>
        <authorList>
            <person name="Maeda T."/>
            <person name="Takahashi S."/>
            <person name="Yoshida T."/>
            <person name="Shimamura S."/>
            <person name="Takaki Y."/>
            <person name="Nagai Y."/>
            <person name="Toyoda A."/>
            <person name="Suzuki Y."/>
            <person name="Arimoto A."/>
            <person name="Ishii H."/>
            <person name="Satoh N."/>
            <person name="Nishiyama T."/>
            <person name="Hasebe M."/>
            <person name="Maruyama T."/>
            <person name="Minagawa J."/>
            <person name="Obokata J."/>
            <person name="Shigenobu S."/>
        </authorList>
    </citation>
    <scope>NUCLEOTIDE SEQUENCE [LARGE SCALE GENOMIC DNA]</scope>
</reference>
<accession>A0AAV3Y623</accession>
<dbReference type="Proteomes" id="UP000735302">
    <property type="component" value="Unassembled WGS sequence"/>
</dbReference>
<proteinExistence type="predicted"/>
<organism evidence="1 2">
    <name type="scientific">Plakobranchus ocellatus</name>
    <dbReference type="NCBI Taxonomy" id="259542"/>
    <lineage>
        <taxon>Eukaryota</taxon>
        <taxon>Metazoa</taxon>
        <taxon>Spiralia</taxon>
        <taxon>Lophotrochozoa</taxon>
        <taxon>Mollusca</taxon>
        <taxon>Gastropoda</taxon>
        <taxon>Heterobranchia</taxon>
        <taxon>Euthyneura</taxon>
        <taxon>Panpulmonata</taxon>
        <taxon>Sacoglossa</taxon>
        <taxon>Placobranchoidea</taxon>
        <taxon>Plakobranchidae</taxon>
        <taxon>Plakobranchus</taxon>
    </lineage>
</organism>
<name>A0AAV3Y623_9GAST</name>
<dbReference type="AlphaFoldDB" id="A0AAV3Y623"/>
<gene>
    <name evidence="1" type="ORF">PoB_000439700</name>
</gene>